<protein>
    <submittedName>
        <fullName evidence="1">Uncharacterized protein</fullName>
    </submittedName>
</protein>
<proteinExistence type="predicted"/>
<name>A0A8J5MWY0_HOMAM</name>
<dbReference type="Proteomes" id="UP000747542">
    <property type="component" value="Unassembled WGS sequence"/>
</dbReference>
<keyword evidence="2" id="KW-1185">Reference proteome</keyword>
<comment type="caution">
    <text evidence="1">The sequence shown here is derived from an EMBL/GenBank/DDBJ whole genome shotgun (WGS) entry which is preliminary data.</text>
</comment>
<reference evidence="1" key="1">
    <citation type="journal article" date="2021" name="Sci. Adv.">
        <title>The American lobster genome reveals insights on longevity, neural, and immune adaptations.</title>
        <authorList>
            <person name="Polinski J.M."/>
            <person name="Zimin A.V."/>
            <person name="Clark K.F."/>
            <person name="Kohn A.B."/>
            <person name="Sadowski N."/>
            <person name="Timp W."/>
            <person name="Ptitsyn A."/>
            <person name="Khanna P."/>
            <person name="Romanova D.Y."/>
            <person name="Williams P."/>
            <person name="Greenwood S.J."/>
            <person name="Moroz L.L."/>
            <person name="Walt D.R."/>
            <person name="Bodnar A.G."/>
        </authorList>
    </citation>
    <scope>NUCLEOTIDE SEQUENCE</scope>
    <source>
        <strain evidence="1">GMGI-L3</strain>
    </source>
</reference>
<evidence type="ECO:0000313" key="1">
    <source>
        <dbReference type="EMBL" id="KAG7166686.1"/>
    </source>
</evidence>
<sequence>MAVFQLSTDLANVVCEEYKKSQVVIPTNLKTEDVTTRGEAQLTGSVFQLLLPAMINSLCVNQDTLSNTGAEGQCSVGGGNIYSGVSHNLSGYCERLSERGMLLSGLSV</sequence>
<organism evidence="1 2">
    <name type="scientific">Homarus americanus</name>
    <name type="common">American lobster</name>
    <dbReference type="NCBI Taxonomy" id="6706"/>
    <lineage>
        <taxon>Eukaryota</taxon>
        <taxon>Metazoa</taxon>
        <taxon>Ecdysozoa</taxon>
        <taxon>Arthropoda</taxon>
        <taxon>Crustacea</taxon>
        <taxon>Multicrustacea</taxon>
        <taxon>Malacostraca</taxon>
        <taxon>Eumalacostraca</taxon>
        <taxon>Eucarida</taxon>
        <taxon>Decapoda</taxon>
        <taxon>Pleocyemata</taxon>
        <taxon>Astacidea</taxon>
        <taxon>Nephropoidea</taxon>
        <taxon>Nephropidae</taxon>
        <taxon>Homarus</taxon>
    </lineage>
</organism>
<evidence type="ECO:0000313" key="2">
    <source>
        <dbReference type="Proteomes" id="UP000747542"/>
    </source>
</evidence>
<dbReference type="AlphaFoldDB" id="A0A8J5MWY0"/>
<gene>
    <name evidence="1" type="ORF">Hamer_G010315</name>
</gene>
<accession>A0A8J5MWY0</accession>
<dbReference type="EMBL" id="JAHLQT010022185">
    <property type="protein sequence ID" value="KAG7166686.1"/>
    <property type="molecule type" value="Genomic_DNA"/>
</dbReference>